<dbReference type="Proteomes" id="UP000186313">
    <property type="component" value="Unassembled WGS sequence"/>
</dbReference>
<name>A0A1Q9HIJ3_9VIBR</name>
<proteinExistence type="predicted"/>
<reference evidence="2 3" key="1">
    <citation type="submission" date="2016-09" db="EMBL/GenBank/DDBJ databases">
        <title>Genomic Taxonomy of the Vibrionaceae.</title>
        <authorList>
            <person name="Gonzalez-Castillo A."/>
            <person name="Gomez-Gil B."/>
            <person name="Enciso-Ibarra K."/>
        </authorList>
    </citation>
    <scope>NUCLEOTIDE SEQUENCE [LARGE SCALE GENOMIC DNA]</scope>
    <source>
        <strain evidence="2 3">CAIM 703</strain>
    </source>
</reference>
<dbReference type="RefSeq" id="WP_075707429.1">
    <property type="nucleotide sequence ID" value="NZ_MJMJ01000012.1"/>
</dbReference>
<accession>A0A1Q9HIJ3</accession>
<evidence type="ECO:0008006" key="4">
    <source>
        <dbReference type="Google" id="ProtNLM"/>
    </source>
</evidence>
<keyword evidence="1" id="KW-0732">Signal</keyword>
<gene>
    <name evidence="2" type="ORF">BIY22_03775</name>
</gene>
<dbReference type="STRING" id="1381081.BIY22_03775"/>
<feature type="signal peptide" evidence="1">
    <location>
        <begin position="1"/>
        <end position="25"/>
    </location>
</feature>
<dbReference type="PROSITE" id="PS51257">
    <property type="entry name" value="PROKAR_LIPOPROTEIN"/>
    <property type="match status" value="1"/>
</dbReference>
<feature type="chain" id="PRO_5012751204" description="Lipoprotein" evidence="1">
    <location>
        <begin position="26"/>
        <end position="382"/>
    </location>
</feature>
<dbReference type="EMBL" id="MJMJ01000012">
    <property type="protein sequence ID" value="OLQ90133.1"/>
    <property type="molecule type" value="Genomic_DNA"/>
</dbReference>
<protein>
    <recommendedName>
        <fullName evidence="4">Lipoprotein</fullName>
    </recommendedName>
</protein>
<dbReference type="AlphaFoldDB" id="A0A1Q9HIJ3"/>
<evidence type="ECO:0000313" key="2">
    <source>
        <dbReference type="EMBL" id="OLQ90133.1"/>
    </source>
</evidence>
<evidence type="ECO:0000256" key="1">
    <source>
        <dbReference type="SAM" id="SignalP"/>
    </source>
</evidence>
<evidence type="ECO:0000313" key="3">
    <source>
        <dbReference type="Proteomes" id="UP000186313"/>
    </source>
</evidence>
<comment type="caution">
    <text evidence="2">The sequence shown here is derived from an EMBL/GenBank/DDBJ whole genome shotgun (WGS) entry which is preliminary data.</text>
</comment>
<organism evidence="2 3">
    <name type="scientific">Vibrio panuliri</name>
    <dbReference type="NCBI Taxonomy" id="1381081"/>
    <lineage>
        <taxon>Bacteria</taxon>
        <taxon>Pseudomonadati</taxon>
        <taxon>Pseudomonadota</taxon>
        <taxon>Gammaproteobacteria</taxon>
        <taxon>Vibrionales</taxon>
        <taxon>Vibrionaceae</taxon>
        <taxon>Vibrio</taxon>
    </lineage>
</organism>
<sequence>MMLNSSRLGNLVLGVVVAILLSACAPDPQDDIPLFESYLKENINKKSNDPYISSYVRPEDEMYEYLSKLQRGQGFRSILEPLIERGNIEAMVWMGRGKVNQLEVRGEVIALLGKAMKAGDPLAALALSSGGEECWWFGKGSLTSLVANDLGVEVPSNIETCSEENWNKAQQGIKKLADKGDLSAQYYLLKRVRIDNPEETRESRDKYIKEIVRLAEGYYYKPMMDYVDSIFERKRKGKNIQITGKTPELERLGVDLMTIAANHNYIPAINFLIEYKHQSIHIDDPLFEQGMMLGSPRAVTGKIVLFTRNGAKHLSNREIYYYGRVYESISGDNRHLITKYKEGSLSEEERQKIDAEVAKVTEQITPMVYIDRFTDRTNWVDR</sequence>
<dbReference type="OrthoDB" id="5863520at2"/>